<evidence type="ECO:0008006" key="12">
    <source>
        <dbReference type="Google" id="ProtNLM"/>
    </source>
</evidence>
<dbReference type="PROSITE" id="PS50267">
    <property type="entry name" value="NA_NEUROTRAN_SYMP_3"/>
    <property type="match status" value="1"/>
</dbReference>
<dbReference type="Pfam" id="PF00209">
    <property type="entry name" value="SNF"/>
    <property type="match status" value="1"/>
</dbReference>
<evidence type="ECO:0000313" key="10">
    <source>
        <dbReference type="EMBL" id="KIH59430.1"/>
    </source>
</evidence>
<feature type="transmembrane region" description="Helical" evidence="9">
    <location>
        <begin position="47"/>
        <end position="68"/>
    </location>
</feature>
<reference evidence="10 11" key="1">
    <citation type="submission" date="2013-12" db="EMBL/GenBank/DDBJ databases">
        <title>Draft genome of the parsitic nematode Ancylostoma duodenale.</title>
        <authorList>
            <person name="Mitreva M."/>
        </authorList>
    </citation>
    <scope>NUCLEOTIDE SEQUENCE [LARGE SCALE GENOMIC DNA]</scope>
    <source>
        <strain evidence="10 11">Zhejiang</strain>
    </source>
</reference>
<dbReference type="InterPro" id="IPR000175">
    <property type="entry name" value="Na/ntran_symport"/>
</dbReference>
<proteinExistence type="inferred from homology"/>
<evidence type="ECO:0000256" key="5">
    <source>
        <dbReference type="ARBA" id="ARBA00022847"/>
    </source>
</evidence>
<dbReference type="GO" id="GO:0089718">
    <property type="term" value="P:amino acid import across plasma membrane"/>
    <property type="evidence" value="ECO:0007669"/>
    <property type="project" value="TreeGrafter"/>
</dbReference>
<dbReference type="EMBL" id="KN731969">
    <property type="protein sequence ID" value="KIH59430.1"/>
    <property type="molecule type" value="Genomic_DNA"/>
</dbReference>
<gene>
    <name evidence="10" type="ORF">ANCDUO_10340</name>
</gene>
<keyword evidence="3" id="KW-0813">Transport</keyword>
<evidence type="ECO:0000256" key="7">
    <source>
        <dbReference type="ARBA" id="ARBA00023136"/>
    </source>
</evidence>
<keyword evidence="6 9" id="KW-1133">Transmembrane helix</keyword>
<evidence type="ECO:0000256" key="2">
    <source>
        <dbReference type="ARBA" id="ARBA00006459"/>
    </source>
</evidence>
<keyword evidence="8" id="KW-0325">Glycoprotein</keyword>
<feature type="transmembrane region" description="Helical" evidence="9">
    <location>
        <begin position="20"/>
        <end position="41"/>
    </location>
</feature>
<evidence type="ECO:0000313" key="11">
    <source>
        <dbReference type="Proteomes" id="UP000054047"/>
    </source>
</evidence>
<dbReference type="GO" id="GO:0005886">
    <property type="term" value="C:plasma membrane"/>
    <property type="evidence" value="ECO:0007669"/>
    <property type="project" value="TreeGrafter"/>
</dbReference>
<dbReference type="GO" id="GO:0005283">
    <property type="term" value="F:amino acid:sodium symporter activity"/>
    <property type="evidence" value="ECO:0007669"/>
    <property type="project" value="TreeGrafter"/>
</dbReference>
<evidence type="ECO:0000256" key="8">
    <source>
        <dbReference type="ARBA" id="ARBA00023180"/>
    </source>
</evidence>
<protein>
    <recommendedName>
        <fullName evidence="12">Sodium:neurotransmitter symporter family protein</fullName>
    </recommendedName>
</protein>
<evidence type="ECO:0000256" key="6">
    <source>
        <dbReference type="ARBA" id="ARBA00022989"/>
    </source>
</evidence>
<dbReference type="AlphaFoldDB" id="A0A0C2GE41"/>
<name>A0A0C2GE41_9BILA</name>
<comment type="similarity">
    <text evidence="2">Belongs to the sodium:neurotransmitter symporter (SNF) (TC 2.A.22) family.</text>
</comment>
<keyword evidence="4 9" id="KW-0812">Transmembrane</keyword>
<dbReference type="SUPFAM" id="SSF161070">
    <property type="entry name" value="SNF-like"/>
    <property type="match status" value="1"/>
</dbReference>
<accession>A0A0C2GE41</accession>
<keyword evidence="5" id="KW-0769">Symport</keyword>
<comment type="subcellular location">
    <subcellularLocation>
        <location evidence="1">Membrane</location>
        <topology evidence="1">Multi-pass membrane protein</topology>
    </subcellularLocation>
</comment>
<dbReference type="GO" id="GO:0015179">
    <property type="term" value="F:L-amino acid transmembrane transporter activity"/>
    <property type="evidence" value="ECO:0007669"/>
    <property type="project" value="TreeGrafter"/>
</dbReference>
<dbReference type="PANTHER" id="PTHR11616">
    <property type="entry name" value="SODIUM/CHLORIDE DEPENDENT TRANSPORTER"/>
    <property type="match status" value="1"/>
</dbReference>
<keyword evidence="11" id="KW-1185">Reference proteome</keyword>
<dbReference type="InterPro" id="IPR037272">
    <property type="entry name" value="SNS_sf"/>
</dbReference>
<evidence type="ECO:0000256" key="4">
    <source>
        <dbReference type="ARBA" id="ARBA00022692"/>
    </source>
</evidence>
<evidence type="ECO:0000256" key="3">
    <source>
        <dbReference type="ARBA" id="ARBA00022448"/>
    </source>
</evidence>
<organism evidence="10 11">
    <name type="scientific">Ancylostoma duodenale</name>
    <dbReference type="NCBI Taxonomy" id="51022"/>
    <lineage>
        <taxon>Eukaryota</taxon>
        <taxon>Metazoa</taxon>
        <taxon>Ecdysozoa</taxon>
        <taxon>Nematoda</taxon>
        <taxon>Chromadorea</taxon>
        <taxon>Rhabditida</taxon>
        <taxon>Rhabditina</taxon>
        <taxon>Rhabditomorpha</taxon>
        <taxon>Strongyloidea</taxon>
        <taxon>Ancylostomatidae</taxon>
        <taxon>Ancylostomatinae</taxon>
        <taxon>Ancylostoma</taxon>
    </lineage>
</organism>
<dbReference type="PANTHER" id="PTHR11616:SF321">
    <property type="entry name" value="SODIUM-DEPENDENT NUTRIENT AMINO ACID TRANSPORTER 1-RELATED"/>
    <property type="match status" value="1"/>
</dbReference>
<evidence type="ECO:0000256" key="1">
    <source>
        <dbReference type="ARBA" id="ARBA00004141"/>
    </source>
</evidence>
<keyword evidence="7 9" id="KW-0472">Membrane</keyword>
<dbReference type="Proteomes" id="UP000054047">
    <property type="component" value="Unassembled WGS sequence"/>
</dbReference>
<dbReference type="OrthoDB" id="6581954at2759"/>
<evidence type="ECO:0000256" key="9">
    <source>
        <dbReference type="SAM" id="Phobius"/>
    </source>
</evidence>
<sequence>MTIGKLSRAGLGQSFKWSKLEYYCVVISYTLSLDAVAMFNYCVSRLGMYWLIVFLICMYFIGFPLTYLELALGQYTHACAVTIFNRIAPVSVDCQSLDKDCSLIRNPLLEATHAAAFNFEKYRYM</sequence>